<keyword evidence="1 4" id="KW-0808">Transferase</keyword>
<dbReference type="SUPFAM" id="SSF69593">
    <property type="entry name" value="Glycerol-3-phosphate (1)-acyltransferase"/>
    <property type="match status" value="1"/>
</dbReference>
<dbReference type="SMART" id="SM00563">
    <property type="entry name" value="PlsC"/>
    <property type="match status" value="1"/>
</dbReference>
<name>W4Q721_9BACI</name>
<comment type="caution">
    <text evidence="4">The sequence shown here is derived from an EMBL/GenBank/DDBJ whole genome shotgun (WGS) entry which is preliminary data.</text>
</comment>
<organism evidence="4 5">
    <name type="scientific">Halalkalibacter wakoensis JCM 9140</name>
    <dbReference type="NCBI Taxonomy" id="1236970"/>
    <lineage>
        <taxon>Bacteria</taxon>
        <taxon>Bacillati</taxon>
        <taxon>Bacillota</taxon>
        <taxon>Bacilli</taxon>
        <taxon>Bacillales</taxon>
        <taxon>Bacillaceae</taxon>
        <taxon>Halalkalibacter</taxon>
    </lineage>
</organism>
<accession>W4Q721</accession>
<dbReference type="CDD" id="cd06551">
    <property type="entry name" value="LPLAT"/>
    <property type="match status" value="1"/>
</dbReference>
<dbReference type="EMBL" id="BAUT01000063">
    <property type="protein sequence ID" value="GAE27765.1"/>
    <property type="molecule type" value="Genomic_DNA"/>
</dbReference>
<dbReference type="RefSeq" id="WP_034749470.1">
    <property type="nucleotide sequence ID" value="NZ_BAUT01000063.1"/>
</dbReference>
<gene>
    <name evidence="4" type="ORF">JCM9140_3922</name>
</gene>
<keyword evidence="5" id="KW-1185">Reference proteome</keyword>
<feature type="domain" description="Phospholipid/glycerol acyltransferase" evidence="3">
    <location>
        <begin position="43"/>
        <end position="160"/>
    </location>
</feature>
<reference evidence="4" key="1">
    <citation type="journal article" date="2014" name="Genome Announc.">
        <title>Draft Genome Sequences of Three Alkaliphilic Bacillus Strains, Bacillus wakoensis JCM 9140T, Bacillus akibai JCM 9157T, and Bacillus hemicellulosilyticus JCM 9152T.</title>
        <authorList>
            <person name="Yuki M."/>
            <person name="Oshima K."/>
            <person name="Suda W."/>
            <person name="Oshida Y."/>
            <person name="Kitamura K."/>
            <person name="Iida T."/>
            <person name="Hattori M."/>
            <person name="Ohkuma M."/>
        </authorList>
    </citation>
    <scope>NUCLEOTIDE SEQUENCE [LARGE SCALE GENOMIC DNA]</scope>
    <source>
        <strain evidence="4">JCM 9140</strain>
    </source>
</reference>
<dbReference type="InterPro" id="IPR002123">
    <property type="entry name" value="Plipid/glycerol_acylTrfase"/>
</dbReference>
<evidence type="ECO:0000256" key="1">
    <source>
        <dbReference type="ARBA" id="ARBA00022679"/>
    </source>
</evidence>
<dbReference type="STRING" id="1236970.JCM9140_3922"/>
<dbReference type="Proteomes" id="UP000018890">
    <property type="component" value="Unassembled WGS sequence"/>
</dbReference>
<evidence type="ECO:0000256" key="2">
    <source>
        <dbReference type="ARBA" id="ARBA00023315"/>
    </source>
</evidence>
<proteinExistence type="predicted"/>
<dbReference type="Pfam" id="PF01553">
    <property type="entry name" value="Acyltransferase"/>
    <property type="match status" value="1"/>
</dbReference>
<keyword evidence="2 4" id="KW-0012">Acyltransferase</keyword>
<sequence>MIIAKKSIIFQKAFHLYNVRLLKKSFYSIYLYEQERFQPDRPVLFLLNHSSWWDGLVSYFLSQSIISSDSYVMMSEEGLTKYPFFRKLGAYSVTRQTISGLKQSLTYTETLLKGNKSIWMFPQGEEQHLEKRPLHFQEGAAFLAKRLTDLTVVPITYYYSFGHEQQPDLYIQIGSAIRYSQDSSRKQLTSVFETTVTNQLNKQRGCIIDKKIGHYSVILHGKPTISERFTSIKNNLPFRK</sequence>
<evidence type="ECO:0000259" key="3">
    <source>
        <dbReference type="SMART" id="SM00563"/>
    </source>
</evidence>
<dbReference type="GO" id="GO:0005886">
    <property type="term" value="C:plasma membrane"/>
    <property type="evidence" value="ECO:0007669"/>
    <property type="project" value="TreeGrafter"/>
</dbReference>
<dbReference type="GO" id="GO:0006654">
    <property type="term" value="P:phosphatidic acid biosynthetic process"/>
    <property type="evidence" value="ECO:0007669"/>
    <property type="project" value="TreeGrafter"/>
</dbReference>
<dbReference type="AlphaFoldDB" id="W4Q721"/>
<evidence type="ECO:0000313" key="5">
    <source>
        <dbReference type="Proteomes" id="UP000018890"/>
    </source>
</evidence>
<evidence type="ECO:0000313" key="4">
    <source>
        <dbReference type="EMBL" id="GAE27765.1"/>
    </source>
</evidence>
<dbReference type="GO" id="GO:0003841">
    <property type="term" value="F:1-acylglycerol-3-phosphate O-acyltransferase activity"/>
    <property type="evidence" value="ECO:0007669"/>
    <property type="project" value="TreeGrafter"/>
</dbReference>
<dbReference type="PANTHER" id="PTHR10434">
    <property type="entry name" value="1-ACYL-SN-GLYCEROL-3-PHOSPHATE ACYLTRANSFERASE"/>
    <property type="match status" value="1"/>
</dbReference>
<dbReference type="PANTHER" id="PTHR10434:SF11">
    <property type="entry name" value="1-ACYL-SN-GLYCEROL-3-PHOSPHATE ACYLTRANSFERASE"/>
    <property type="match status" value="1"/>
</dbReference>
<protein>
    <submittedName>
        <fullName evidence="4">Phospholipid/glycerol acyltransferase</fullName>
    </submittedName>
</protein>